<dbReference type="EMBL" id="CP031517">
    <property type="protein sequence ID" value="QOS39679.1"/>
    <property type="molecule type" value="Genomic_DNA"/>
</dbReference>
<keyword evidence="3 5" id="KW-0067">ATP-binding</keyword>
<dbReference type="InterPro" id="IPR008995">
    <property type="entry name" value="Mo/tungstate-bd_C_term_dom"/>
</dbReference>
<dbReference type="InterPro" id="IPR003439">
    <property type="entry name" value="ABC_transporter-like_ATP-bd"/>
</dbReference>
<sequence length="624" mass="71134">MARKILELKGITKTYGDNVILDNLDLAINEDEFVTFLGPSGCGKTTTLRIIAGFETMQHGQLLLDGVEIQSLPSHKRPINTVFQKYALFPHLNIFDNIAFGLRNNIYSTVYDIGAMDLMEKNGFDEEEISSLNKKLSLIEKPKDVKKYVVEYFKSFSPYYLVKTEISELLKKEKWKTFSNGKNTILSILEKHNLHVEANYPDDQKIILSVNDLLTKIAKDDVYYQMVEEINNRKFKEKVIKEEVMKALKLVNLEGYENRLVSSLSGGQMQRIAIARAIVNKPRILLLDEPLSALDLKLRKAMRLELRELQRKLGITFIFVTHDQEEAMVMSDTVVVMNEGKIQQLGRPEDIYNTPISRFVANFIGEANIFRGVYTAPGRLNILNKTFKVSTQDFLPNDPLYIVIEREDFDICSLEDAKLKGVIIASKYDDNKYTFDVKVAEKVIKIESEEKIPVGTEIGLTVAPGNIYCEDINENKSKFLANYDNPNILEGIYLGNQRVSFLGAQFKTYMTTFIPGEVVDAVIRPEDFDLVVDDPDSAILQGVVTKTAFTGVTFNLWINVNGQTIMVQDYCNVEVGDRIGLKVDFYEIHLMKVEDSAQPEEIQKLRTQARELAMKLDEEENEKI</sequence>
<dbReference type="GO" id="GO:0022857">
    <property type="term" value="F:transmembrane transporter activity"/>
    <property type="evidence" value="ECO:0007669"/>
    <property type="project" value="InterPro"/>
</dbReference>
<dbReference type="KEGG" id="trc:DYE49_04055"/>
<dbReference type="SMART" id="SM00382">
    <property type="entry name" value="AAA"/>
    <property type="match status" value="1"/>
</dbReference>
<dbReference type="GO" id="GO:0016887">
    <property type="term" value="F:ATP hydrolysis activity"/>
    <property type="evidence" value="ECO:0007669"/>
    <property type="project" value="InterPro"/>
</dbReference>
<evidence type="ECO:0000313" key="5">
    <source>
        <dbReference type="EMBL" id="QOS39679.1"/>
    </source>
</evidence>
<dbReference type="PANTHER" id="PTHR42781:SF4">
    <property type="entry name" value="SPERMIDINE_PUTRESCINE IMPORT ATP-BINDING PROTEIN POTA"/>
    <property type="match status" value="1"/>
</dbReference>
<protein>
    <submittedName>
        <fullName evidence="5">ATP-binding cassette domain-containing protein</fullName>
    </submittedName>
</protein>
<dbReference type="InterPro" id="IPR003593">
    <property type="entry name" value="AAA+_ATPase"/>
</dbReference>
<dbReference type="Pfam" id="PF00005">
    <property type="entry name" value="ABC_tran"/>
    <property type="match status" value="2"/>
</dbReference>
<dbReference type="SUPFAM" id="SSF50331">
    <property type="entry name" value="MOP-like"/>
    <property type="match status" value="1"/>
</dbReference>
<evidence type="ECO:0000256" key="2">
    <source>
        <dbReference type="ARBA" id="ARBA00022741"/>
    </source>
</evidence>
<dbReference type="InterPro" id="IPR017871">
    <property type="entry name" value="ABC_transporter-like_CS"/>
</dbReference>
<evidence type="ECO:0000256" key="1">
    <source>
        <dbReference type="ARBA" id="ARBA00022448"/>
    </source>
</evidence>
<dbReference type="InterPro" id="IPR027417">
    <property type="entry name" value="P-loop_NTPase"/>
</dbReference>
<accession>A0A7M1XJ50</accession>
<dbReference type="GO" id="GO:0005524">
    <property type="term" value="F:ATP binding"/>
    <property type="evidence" value="ECO:0007669"/>
    <property type="project" value="UniProtKB-KW"/>
</dbReference>
<evidence type="ECO:0000259" key="4">
    <source>
        <dbReference type="PROSITE" id="PS50893"/>
    </source>
</evidence>
<dbReference type="Pfam" id="PF08402">
    <property type="entry name" value="TOBE_2"/>
    <property type="match status" value="1"/>
</dbReference>
<dbReference type="AlphaFoldDB" id="A0A7M1XJ50"/>
<dbReference type="Proteomes" id="UP000593591">
    <property type="component" value="Chromosome"/>
</dbReference>
<dbReference type="PANTHER" id="PTHR42781">
    <property type="entry name" value="SPERMIDINE/PUTRESCINE IMPORT ATP-BINDING PROTEIN POTA"/>
    <property type="match status" value="1"/>
</dbReference>
<dbReference type="GO" id="GO:0043190">
    <property type="term" value="C:ATP-binding cassette (ABC) transporter complex"/>
    <property type="evidence" value="ECO:0007669"/>
    <property type="project" value="InterPro"/>
</dbReference>
<evidence type="ECO:0000313" key="6">
    <source>
        <dbReference type="Proteomes" id="UP000593591"/>
    </source>
</evidence>
<proteinExistence type="predicted"/>
<keyword evidence="2" id="KW-0547">Nucleotide-binding</keyword>
<dbReference type="Gene3D" id="2.40.50.100">
    <property type="match status" value="1"/>
</dbReference>
<dbReference type="PROSITE" id="PS50893">
    <property type="entry name" value="ABC_TRANSPORTER_2"/>
    <property type="match status" value="1"/>
</dbReference>
<feature type="domain" description="ABC transporter" evidence="4">
    <location>
        <begin position="6"/>
        <end position="364"/>
    </location>
</feature>
<gene>
    <name evidence="5" type="ORF">DYE49_04055</name>
</gene>
<name>A0A7M1XJ50_9SPIR</name>
<organism evidence="5 6">
    <name type="scientific">Treponema rectale</name>
    <dbReference type="NCBI Taxonomy" id="744512"/>
    <lineage>
        <taxon>Bacteria</taxon>
        <taxon>Pseudomonadati</taxon>
        <taxon>Spirochaetota</taxon>
        <taxon>Spirochaetia</taxon>
        <taxon>Spirochaetales</taxon>
        <taxon>Treponemataceae</taxon>
        <taxon>Treponema</taxon>
    </lineage>
</organism>
<keyword evidence="1" id="KW-0813">Transport</keyword>
<reference evidence="5 6" key="1">
    <citation type="submission" date="2018-08" db="EMBL/GenBank/DDBJ databases">
        <title>The first complete genome of Treponema rectale (CHPAT), a commensal spirochete of the bovine rectum.</title>
        <authorList>
            <person name="Staton G.J."/>
            <person name="Clegg S.R."/>
            <person name="Carter S.D."/>
            <person name="Radford A.D."/>
            <person name="Darby A."/>
            <person name="Hall N."/>
            <person name="Birtles R.J."/>
            <person name="Evans N.J."/>
        </authorList>
    </citation>
    <scope>NUCLEOTIDE SEQUENCE [LARGE SCALE GENOMIC DNA]</scope>
    <source>
        <strain evidence="5 6">CHPA</strain>
    </source>
</reference>
<dbReference type="SUPFAM" id="SSF52540">
    <property type="entry name" value="P-loop containing nucleoside triphosphate hydrolases"/>
    <property type="match status" value="1"/>
</dbReference>
<dbReference type="InterPro" id="IPR013611">
    <property type="entry name" value="Transp-assoc_OB_typ2"/>
</dbReference>
<dbReference type="InterPro" id="IPR050093">
    <property type="entry name" value="ABC_SmlMolc_Importer"/>
</dbReference>
<dbReference type="Gene3D" id="3.40.50.300">
    <property type="entry name" value="P-loop containing nucleotide triphosphate hydrolases"/>
    <property type="match status" value="2"/>
</dbReference>
<dbReference type="PROSITE" id="PS00211">
    <property type="entry name" value="ABC_TRANSPORTER_1"/>
    <property type="match status" value="1"/>
</dbReference>
<evidence type="ECO:0000256" key="3">
    <source>
        <dbReference type="ARBA" id="ARBA00022840"/>
    </source>
</evidence>